<organism evidence="2 3">
    <name type="scientific">Caulobacter endophyticus</name>
    <dbReference type="NCBI Taxonomy" id="2172652"/>
    <lineage>
        <taxon>Bacteria</taxon>
        <taxon>Pseudomonadati</taxon>
        <taxon>Pseudomonadota</taxon>
        <taxon>Alphaproteobacteria</taxon>
        <taxon>Caulobacterales</taxon>
        <taxon>Caulobacteraceae</taxon>
        <taxon>Caulobacter</taxon>
    </lineage>
</organism>
<sequence length="179" mass="19500">MGGWLRGKSWRFDSPLAPAEVQERLAAIVGPPGDPESEQLVGWAREGEASLEERHHRGGGTGFPLRVAWQGVEAGSQVSCRFLQNHFYLILVGAWVAVALTGFFRMSDIIQAFLAGEASVPGMRARHSPGYQLVAGTIFLTFACAVPFIVRWSIVSGRRDLVRQVNETLAGGPVEEIRA</sequence>
<dbReference type="AlphaFoldDB" id="A0A2T9K265"/>
<evidence type="ECO:0000313" key="3">
    <source>
        <dbReference type="Proteomes" id="UP000245073"/>
    </source>
</evidence>
<evidence type="ECO:0000313" key="2">
    <source>
        <dbReference type="EMBL" id="PVM90055.1"/>
    </source>
</evidence>
<evidence type="ECO:0000256" key="1">
    <source>
        <dbReference type="SAM" id="Phobius"/>
    </source>
</evidence>
<keyword evidence="1" id="KW-0812">Transmembrane</keyword>
<gene>
    <name evidence="2" type="ORF">DDF67_10605</name>
</gene>
<proteinExistence type="predicted"/>
<feature type="transmembrane region" description="Helical" evidence="1">
    <location>
        <begin position="130"/>
        <end position="150"/>
    </location>
</feature>
<reference evidence="2 3" key="1">
    <citation type="submission" date="2018-04" db="EMBL/GenBank/DDBJ databases">
        <title>The genome sequence of Caulobacter sp. 744.</title>
        <authorList>
            <person name="Gao J."/>
            <person name="Sun J."/>
        </authorList>
    </citation>
    <scope>NUCLEOTIDE SEQUENCE [LARGE SCALE GENOMIC DNA]</scope>
    <source>
        <strain evidence="2 3">774</strain>
    </source>
</reference>
<name>A0A2T9K265_9CAUL</name>
<dbReference type="EMBL" id="QDKQ01000037">
    <property type="protein sequence ID" value="PVM90055.1"/>
    <property type="molecule type" value="Genomic_DNA"/>
</dbReference>
<feature type="transmembrane region" description="Helical" evidence="1">
    <location>
        <begin position="87"/>
        <end position="110"/>
    </location>
</feature>
<dbReference type="Proteomes" id="UP000245073">
    <property type="component" value="Unassembled WGS sequence"/>
</dbReference>
<accession>A0A2T9K265</accession>
<keyword evidence="1" id="KW-0472">Membrane</keyword>
<keyword evidence="1" id="KW-1133">Transmembrane helix</keyword>
<protein>
    <submittedName>
        <fullName evidence="2">Uncharacterized protein</fullName>
    </submittedName>
</protein>
<keyword evidence="3" id="KW-1185">Reference proteome</keyword>
<comment type="caution">
    <text evidence="2">The sequence shown here is derived from an EMBL/GenBank/DDBJ whole genome shotgun (WGS) entry which is preliminary data.</text>
</comment>